<proteinExistence type="predicted"/>
<dbReference type="GO" id="GO:0000166">
    <property type="term" value="F:nucleotide binding"/>
    <property type="evidence" value="ECO:0007669"/>
    <property type="project" value="UniProtKB-KW"/>
</dbReference>
<name>A0A382I8T7_9ZZZZ</name>
<dbReference type="EMBL" id="UINC01065741">
    <property type="protein sequence ID" value="SVB95722.1"/>
    <property type="molecule type" value="Genomic_DNA"/>
</dbReference>
<dbReference type="GO" id="GO:0005886">
    <property type="term" value="C:plasma membrane"/>
    <property type="evidence" value="ECO:0007669"/>
    <property type="project" value="UniProtKB-SubCell"/>
</dbReference>
<evidence type="ECO:0000256" key="4">
    <source>
        <dbReference type="ARBA" id="ARBA00022741"/>
    </source>
</evidence>
<protein>
    <recommendedName>
        <fullName evidence="9">Pycsar effector protein domain-containing protein</fullName>
    </recommendedName>
</protein>
<evidence type="ECO:0000256" key="5">
    <source>
        <dbReference type="ARBA" id="ARBA00022989"/>
    </source>
</evidence>
<reference evidence="10" key="1">
    <citation type="submission" date="2018-05" db="EMBL/GenBank/DDBJ databases">
        <authorList>
            <person name="Lanie J.A."/>
            <person name="Ng W.-L."/>
            <person name="Kazmierczak K.M."/>
            <person name="Andrzejewski T.M."/>
            <person name="Davidsen T.M."/>
            <person name="Wayne K.J."/>
            <person name="Tettelin H."/>
            <person name="Glass J.I."/>
            <person name="Rusch D."/>
            <person name="Podicherti R."/>
            <person name="Tsui H.-C.T."/>
            <person name="Winkler M.E."/>
        </authorList>
    </citation>
    <scope>NUCLEOTIDE SEQUENCE</scope>
</reference>
<keyword evidence="3 8" id="KW-0812">Transmembrane</keyword>
<keyword evidence="5 8" id="KW-1133">Transmembrane helix</keyword>
<dbReference type="GO" id="GO:0051607">
    <property type="term" value="P:defense response to virus"/>
    <property type="evidence" value="ECO:0007669"/>
    <property type="project" value="UniProtKB-KW"/>
</dbReference>
<evidence type="ECO:0000256" key="7">
    <source>
        <dbReference type="ARBA" id="ARBA00023136"/>
    </source>
</evidence>
<keyword evidence="2" id="KW-1003">Cell membrane</keyword>
<sequence>MAKYHLQALIQILEGEQAVIQRTDQKALTLLSILGVFMVFFIVHFPKLQMDRITFSLVLVYFSAAIGTMYNLVRVIIPRLRKETIHSEGQEETGKEYVSPTFFAGISQFNSPEEYSEHLKSKSNDEDQFYTIFSHQVFSLGKINQLKNEYIRLSTYFFITALTSELAIIIYMAYARALPFLFPEG</sequence>
<feature type="transmembrane region" description="Helical" evidence="8">
    <location>
        <begin position="153"/>
        <end position="174"/>
    </location>
</feature>
<evidence type="ECO:0000256" key="6">
    <source>
        <dbReference type="ARBA" id="ARBA00023118"/>
    </source>
</evidence>
<evidence type="ECO:0000313" key="10">
    <source>
        <dbReference type="EMBL" id="SVB95722.1"/>
    </source>
</evidence>
<feature type="domain" description="Pycsar effector protein" evidence="9">
    <location>
        <begin position="17"/>
        <end position="171"/>
    </location>
</feature>
<organism evidence="10">
    <name type="scientific">marine metagenome</name>
    <dbReference type="NCBI Taxonomy" id="408172"/>
    <lineage>
        <taxon>unclassified sequences</taxon>
        <taxon>metagenomes</taxon>
        <taxon>ecological metagenomes</taxon>
    </lineage>
</organism>
<evidence type="ECO:0000256" key="1">
    <source>
        <dbReference type="ARBA" id="ARBA00004236"/>
    </source>
</evidence>
<gene>
    <name evidence="10" type="ORF">METZ01_LOCUS248576</name>
</gene>
<evidence type="ECO:0000256" key="8">
    <source>
        <dbReference type="SAM" id="Phobius"/>
    </source>
</evidence>
<keyword evidence="6" id="KW-0051">Antiviral defense</keyword>
<feature type="transmembrane region" description="Helical" evidence="8">
    <location>
        <begin position="52"/>
        <end position="73"/>
    </location>
</feature>
<evidence type="ECO:0000256" key="3">
    <source>
        <dbReference type="ARBA" id="ARBA00022692"/>
    </source>
</evidence>
<feature type="transmembrane region" description="Helical" evidence="8">
    <location>
        <begin position="27"/>
        <end position="46"/>
    </location>
</feature>
<dbReference type="InterPro" id="IPR043760">
    <property type="entry name" value="PycTM_dom"/>
</dbReference>
<keyword evidence="7 8" id="KW-0472">Membrane</keyword>
<comment type="subcellular location">
    <subcellularLocation>
        <location evidence="1">Cell membrane</location>
    </subcellularLocation>
</comment>
<accession>A0A382I8T7</accession>
<dbReference type="Pfam" id="PF18967">
    <property type="entry name" value="PycTM"/>
    <property type="match status" value="1"/>
</dbReference>
<dbReference type="AlphaFoldDB" id="A0A382I8T7"/>
<evidence type="ECO:0000256" key="2">
    <source>
        <dbReference type="ARBA" id="ARBA00022475"/>
    </source>
</evidence>
<evidence type="ECO:0000259" key="9">
    <source>
        <dbReference type="Pfam" id="PF18967"/>
    </source>
</evidence>
<keyword evidence="4" id="KW-0547">Nucleotide-binding</keyword>